<gene>
    <name evidence="1" type="ORF">CC78DRAFT_584907</name>
</gene>
<sequence length="149" mass="16867">MPAPMKELSSSTSVGGVHTVLTRPTQFWAPTWLWATVDGKIISHFELYDIEDPVGKHYLRGHFHPRARTRMDGVCHQLPLDTKGRLKKTTPKYAPDAQASLTMKSKPQGSTNGVHRDCWETFYFDTPIDPLLSLVYHLPLSSSNSYRTL</sequence>
<keyword evidence="2" id="KW-1185">Reference proteome</keyword>
<dbReference type="Proteomes" id="UP000800093">
    <property type="component" value="Unassembled WGS sequence"/>
</dbReference>
<proteinExistence type="predicted"/>
<reference evidence="2" key="1">
    <citation type="journal article" date="2020" name="Stud. Mycol.">
        <title>101 Dothideomycetes genomes: A test case for predicting lifestyles and emergence of pathogens.</title>
        <authorList>
            <person name="Haridas S."/>
            <person name="Albert R."/>
            <person name="Binder M."/>
            <person name="Bloem J."/>
            <person name="LaButti K."/>
            <person name="Salamov A."/>
            <person name="Andreopoulos B."/>
            <person name="Baker S."/>
            <person name="Barry K."/>
            <person name="Bills G."/>
            <person name="Bluhm B."/>
            <person name="Cannon C."/>
            <person name="Castanera R."/>
            <person name="Culley D."/>
            <person name="Daum C."/>
            <person name="Ezra D."/>
            <person name="Gonzalez J."/>
            <person name="Henrissat B."/>
            <person name="Kuo A."/>
            <person name="Liang C."/>
            <person name="Lipzen A."/>
            <person name="Lutzoni F."/>
            <person name="Magnuson J."/>
            <person name="Mondo S."/>
            <person name="Nolan M."/>
            <person name="Ohm R."/>
            <person name="Pangilinan J."/>
            <person name="Park H.-J."/>
            <person name="Ramirez L."/>
            <person name="Alfaro M."/>
            <person name="Sun H."/>
            <person name="Tritt A."/>
            <person name="Yoshinaga Y."/>
            <person name="Zwiers L.-H."/>
            <person name="Turgeon B."/>
            <person name="Goodwin S."/>
            <person name="Spatafora J."/>
            <person name="Crous P."/>
            <person name="Grigoriev I."/>
        </authorList>
    </citation>
    <scope>NUCLEOTIDE SEQUENCE [LARGE SCALE GENOMIC DNA]</scope>
    <source>
        <strain evidence="2">CBS 304.66</strain>
    </source>
</reference>
<protein>
    <submittedName>
        <fullName evidence="1">Uncharacterized protein</fullName>
    </submittedName>
</protein>
<dbReference type="AlphaFoldDB" id="A0A9P4K1S2"/>
<dbReference type="EMBL" id="ML986683">
    <property type="protein sequence ID" value="KAF2260346.1"/>
    <property type="molecule type" value="Genomic_DNA"/>
</dbReference>
<accession>A0A9P4K1S2</accession>
<comment type="caution">
    <text evidence="1">The sequence shown here is derived from an EMBL/GenBank/DDBJ whole genome shotgun (WGS) entry which is preliminary data.</text>
</comment>
<organism evidence="1 2">
    <name type="scientific">Lojkania enalia</name>
    <dbReference type="NCBI Taxonomy" id="147567"/>
    <lineage>
        <taxon>Eukaryota</taxon>
        <taxon>Fungi</taxon>
        <taxon>Dikarya</taxon>
        <taxon>Ascomycota</taxon>
        <taxon>Pezizomycotina</taxon>
        <taxon>Dothideomycetes</taxon>
        <taxon>Pleosporomycetidae</taxon>
        <taxon>Pleosporales</taxon>
        <taxon>Pleosporales incertae sedis</taxon>
        <taxon>Lojkania</taxon>
    </lineage>
</organism>
<evidence type="ECO:0000313" key="1">
    <source>
        <dbReference type="EMBL" id="KAF2260346.1"/>
    </source>
</evidence>
<evidence type="ECO:0000313" key="2">
    <source>
        <dbReference type="Proteomes" id="UP000800093"/>
    </source>
</evidence>
<name>A0A9P4K1S2_9PLEO</name>